<name>A0A2S5G6P7_9BACL</name>
<gene>
    <name evidence="1" type="ORF">C4B60_20285</name>
</gene>
<dbReference type="RefSeq" id="WP_104059787.1">
    <property type="nucleotide sequence ID" value="NZ_PREZ01000010.1"/>
</dbReference>
<comment type="caution">
    <text evidence="1">The sequence shown here is derived from an EMBL/GenBank/DDBJ whole genome shotgun (WGS) entry which is preliminary data.</text>
</comment>
<dbReference type="EMBL" id="PREZ01000010">
    <property type="protein sequence ID" value="PPA68656.1"/>
    <property type="molecule type" value="Genomic_DNA"/>
</dbReference>
<proteinExistence type="predicted"/>
<accession>A0A2S5G6P7</accession>
<organism evidence="1 2">
    <name type="scientific">Jeotgalibacillus proteolyticus</name>
    <dbReference type="NCBI Taxonomy" id="2082395"/>
    <lineage>
        <taxon>Bacteria</taxon>
        <taxon>Bacillati</taxon>
        <taxon>Bacillota</taxon>
        <taxon>Bacilli</taxon>
        <taxon>Bacillales</taxon>
        <taxon>Caryophanaceae</taxon>
        <taxon>Jeotgalibacillus</taxon>
    </lineage>
</organism>
<sequence>MSGEINQIELKAKKYKKWREKIDVYPFPWVGSKDVYYNVVYKIKNDVKGVAVISKGEGSQSEFEDAFHHLFYFYGLLENIHASGSERARIAPEFYSEPLELMEKEQEEKLAPGKELISSLYQIQLDFTEAYEGFFDHLSHMREVTKKITTEDVEIARNASTRINLLQYLHIKEAVDHSATLNEWILNMKNLQLWDKLSKDQQIFYTNLAENKASLQASIDGLGIPQADTYEEMFKLSQEINLEKNEKEKQKQWNELRYP</sequence>
<dbReference type="AlphaFoldDB" id="A0A2S5G6P7"/>
<evidence type="ECO:0000313" key="2">
    <source>
        <dbReference type="Proteomes" id="UP000239047"/>
    </source>
</evidence>
<evidence type="ECO:0000313" key="1">
    <source>
        <dbReference type="EMBL" id="PPA68656.1"/>
    </source>
</evidence>
<protein>
    <submittedName>
        <fullName evidence="1">Uncharacterized protein</fullName>
    </submittedName>
</protein>
<reference evidence="1 2" key="1">
    <citation type="submission" date="2018-02" db="EMBL/GenBank/DDBJ databases">
        <title>Jeotgalibacillus proteolyticum sp. nov. a protease producing bacterium isolated from ocean sediments of Laizhou Bay.</title>
        <authorList>
            <person name="Li Y."/>
        </authorList>
    </citation>
    <scope>NUCLEOTIDE SEQUENCE [LARGE SCALE GENOMIC DNA]</scope>
    <source>
        <strain evidence="1 2">22-7</strain>
    </source>
</reference>
<keyword evidence="2" id="KW-1185">Reference proteome</keyword>
<dbReference type="Proteomes" id="UP000239047">
    <property type="component" value="Unassembled WGS sequence"/>
</dbReference>
<dbReference type="OrthoDB" id="2427702at2"/>